<proteinExistence type="predicted"/>
<dbReference type="AlphaFoldDB" id="A0A9E5T4P9"/>
<dbReference type="GO" id="GO:0016740">
    <property type="term" value="F:transferase activity"/>
    <property type="evidence" value="ECO:0007669"/>
    <property type="project" value="UniProtKB-KW"/>
</dbReference>
<dbReference type="SUPFAM" id="SSF75169">
    <property type="entry name" value="DsrEFH-like"/>
    <property type="match status" value="1"/>
</dbReference>
<feature type="chain" id="PRO_5039396153" evidence="1">
    <location>
        <begin position="22"/>
        <end position="168"/>
    </location>
</feature>
<gene>
    <name evidence="2" type="ORF">G8770_21795</name>
</gene>
<keyword evidence="1" id="KW-0732">Signal</keyword>
<reference evidence="2" key="1">
    <citation type="submission" date="2020-03" db="EMBL/GenBank/DDBJ databases">
        <authorList>
            <person name="Guo F."/>
        </authorList>
    </citation>
    <scope>NUCLEOTIDE SEQUENCE</scope>
    <source>
        <strain evidence="2">JCM 30134</strain>
    </source>
</reference>
<evidence type="ECO:0000313" key="3">
    <source>
        <dbReference type="Proteomes" id="UP000787472"/>
    </source>
</evidence>
<comment type="caution">
    <text evidence="2">The sequence shown here is derived from an EMBL/GenBank/DDBJ whole genome shotgun (WGS) entry which is preliminary data.</text>
</comment>
<dbReference type="InterPro" id="IPR027396">
    <property type="entry name" value="DsrEFH-like"/>
</dbReference>
<feature type="signal peptide" evidence="1">
    <location>
        <begin position="1"/>
        <end position="21"/>
    </location>
</feature>
<dbReference type="Gene3D" id="3.40.1260.10">
    <property type="entry name" value="DsrEFH-like"/>
    <property type="match status" value="1"/>
</dbReference>
<accession>A0A9E5T4P9</accession>
<dbReference type="Proteomes" id="UP000787472">
    <property type="component" value="Unassembled WGS sequence"/>
</dbReference>
<dbReference type="EMBL" id="JAAONZ010000025">
    <property type="protein sequence ID" value="NHO68192.1"/>
    <property type="molecule type" value="Genomic_DNA"/>
</dbReference>
<organism evidence="2 3">
    <name type="scientific">Pseudomaricurvus hydrocarbonicus</name>
    <dbReference type="NCBI Taxonomy" id="1470433"/>
    <lineage>
        <taxon>Bacteria</taxon>
        <taxon>Pseudomonadati</taxon>
        <taxon>Pseudomonadota</taxon>
        <taxon>Gammaproteobacteria</taxon>
        <taxon>Cellvibrionales</taxon>
        <taxon>Cellvibrionaceae</taxon>
        <taxon>Pseudomaricurvus</taxon>
    </lineage>
</organism>
<evidence type="ECO:0000256" key="1">
    <source>
        <dbReference type="SAM" id="SignalP"/>
    </source>
</evidence>
<keyword evidence="3" id="KW-1185">Reference proteome</keyword>
<sequence>MRRGLLVLTFLLFQWSFPGVAEESVTEDVITLPGWTTGLNGVPEGPPEAPGYLARLELNTAKELLGALKRAEMLFFDGSFQSQLPPATIVVHGPEVAVFFKHNYHKHKELVDLAARLSAFKVVDIRVCETRTGVLGYDLDALVPFVGTVPFGPDEVRRLVEDEGYLYF</sequence>
<dbReference type="RefSeq" id="WP_167191947.1">
    <property type="nucleotide sequence ID" value="NZ_JAAONZ010000025.1"/>
</dbReference>
<evidence type="ECO:0000313" key="2">
    <source>
        <dbReference type="EMBL" id="NHO68192.1"/>
    </source>
</evidence>
<name>A0A9E5T4P9_9GAMM</name>
<protein>
    <submittedName>
        <fullName evidence="2">Acyl-CoA transferase</fullName>
    </submittedName>
</protein>
<keyword evidence="2" id="KW-0808">Transferase</keyword>